<accession>A0A855A5L1</accession>
<evidence type="ECO:0000256" key="7">
    <source>
        <dbReference type="ARBA" id="ARBA00022982"/>
    </source>
</evidence>
<keyword evidence="8 10" id="KW-1133">Transmembrane helix</keyword>
<dbReference type="HAMAP" id="MF_00462">
    <property type="entry name" value="RsxD_RnfD"/>
    <property type="match status" value="1"/>
</dbReference>
<sequence length="319" mass="34335">MTDKLYVSPSPHLRQGDTTRKLMGDVIIALIPAVLASGIIFGYQSLIVMAVSVLSCVVLEYICRKVMKRDNTVTDLSAVVTGILLAFNLPVSIPLWMVFFGAVVAIVVVKQMFGGIGQNFVNPALTARIVMMVSFPTSMSTWNKPFYYLQSSSDALTTASPLAQNAAGEAVPSYIDLFLGLRAGCLGETCVCALLLGGVYLVARRVIKPVIPLCFIGTVFVFTWILGEDPVFQILSGGLMLGAIFMATDYTTSPLSTKGRIVFGIGCGIITVLIRVFGALPEGVSFSIILMNILVPHIENLTRPKPFGEEGKRRGKAKS</sequence>
<evidence type="ECO:0000256" key="10">
    <source>
        <dbReference type="HAMAP-Rule" id="MF_00462"/>
    </source>
</evidence>
<keyword evidence="7 10" id="KW-0249">Electron transport</keyword>
<feature type="transmembrane region" description="Helical" evidence="10">
    <location>
        <begin position="210"/>
        <end position="226"/>
    </location>
</feature>
<comment type="subunit">
    <text evidence="10">The complex is composed of six subunits: RnfA, RnfB, RnfC, RnfD, RnfE and RnfG.</text>
</comment>
<keyword evidence="5 10" id="KW-0812">Transmembrane</keyword>
<comment type="caution">
    <text evidence="10">Lacks conserved residue(s) required for the propagation of feature annotation.</text>
</comment>
<comment type="cofactor">
    <cofactor evidence="10">
        <name>FMN</name>
        <dbReference type="ChEBI" id="CHEBI:58210"/>
    </cofactor>
</comment>
<organism evidence="11 12">
    <name type="scientific">[Clostridium] leptum DSM 753</name>
    <dbReference type="NCBI Taxonomy" id="428125"/>
    <lineage>
        <taxon>Bacteria</taxon>
        <taxon>Bacillati</taxon>
        <taxon>Bacillota</taxon>
        <taxon>Clostridia</taxon>
        <taxon>Eubacteriales</taxon>
        <taxon>Oscillospiraceae</taxon>
        <taxon>Oscillospiraceae incertae sedis</taxon>
    </lineage>
</organism>
<feature type="transmembrane region" description="Helical" evidence="10">
    <location>
        <begin position="181"/>
        <end position="203"/>
    </location>
</feature>
<keyword evidence="3 10" id="KW-0285">Flavoprotein</keyword>
<keyword evidence="6 10" id="KW-1278">Translocase</keyword>
<comment type="subcellular location">
    <subcellularLocation>
        <location evidence="10">Cell membrane</location>
        <topology evidence="10">Multi-pass membrane protein</topology>
    </subcellularLocation>
</comment>
<evidence type="ECO:0000256" key="5">
    <source>
        <dbReference type="ARBA" id="ARBA00022692"/>
    </source>
</evidence>
<evidence type="ECO:0000313" key="12">
    <source>
        <dbReference type="Proteomes" id="UP000220611"/>
    </source>
</evidence>
<protein>
    <recommendedName>
        <fullName evidence="10">Ion-translocating oxidoreductase complex subunit D</fullName>
        <ecNumber evidence="10">7.-.-.-</ecNumber>
    </recommendedName>
    <alternativeName>
        <fullName evidence="10">Rnf electron transport complex subunit D</fullName>
    </alternativeName>
</protein>
<keyword evidence="12" id="KW-1185">Reference proteome</keyword>
<evidence type="ECO:0000256" key="2">
    <source>
        <dbReference type="ARBA" id="ARBA00022553"/>
    </source>
</evidence>
<evidence type="ECO:0000256" key="8">
    <source>
        <dbReference type="ARBA" id="ARBA00022989"/>
    </source>
</evidence>
<feature type="transmembrane region" description="Helical" evidence="10">
    <location>
        <begin position="261"/>
        <end position="278"/>
    </location>
</feature>
<gene>
    <name evidence="10" type="primary">rnfD</name>
    <name evidence="11" type="ORF">CH238_07945</name>
</gene>
<dbReference type="GO" id="GO:0005886">
    <property type="term" value="C:plasma membrane"/>
    <property type="evidence" value="ECO:0007669"/>
    <property type="project" value="UniProtKB-SubCell"/>
</dbReference>
<keyword evidence="10" id="KW-1003">Cell membrane</keyword>
<feature type="transmembrane region" description="Helical" evidence="10">
    <location>
        <begin position="95"/>
        <end position="113"/>
    </location>
</feature>
<dbReference type="EMBL" id="NOXF01000005">
    <property type="protein sequence ID" value="PEQ24488.1"/>
    <property type="molecule type" value="Genomic_DNA"/>
</dbReference>
<evidence type="ECO:0000313" key="11">
    <source>
        <dbReference type="EMBL" id="PEQ24488.1"/>
    </source>
</evidence>
<dbReference type="InterPro" id="IPR004338">
    <property type="entry name" value="NqrB/RnfD"/>
</dbReference>
<dbReference type="PANTHER" id="PTHR30578:SF0">
    <property type="entry name" value="ION-TRANSLOCATING OXIDOREDUCTASE COMPLEX SUBUNIT D"/>
    <property type="match status" value="1"/>
</dbReference>
<feature type="transmembrane region" description="Helical" evidence="10">
    <location>
        <begin position="232"/>
        <end position="249"/>
    </location>
</feature>
<reference evidence="11 12" key="1">
    <citation type="submission" date="2017-07" db="EMBL/GenBank/DDBJ databases">
        <title>Prevalence of linear plasmids in Cutibacterium (Propionibacterium) acnes isolates obtained from prostatic tissue.</title>
        <authorList>
            <person name="Davidsson S."/>
            <person name="Carlsson J."/>
            <person name="Molling P."/>
            <person name="Andren O."/>
            <person name="Andersson S.-O."/>
            <person name="Brzuszkiewicz E."/>
            <person name="Poehlein A."/>
            <person name="Al-Zeer M."/>
            <person name="Brinkmann V."/>
            <person name="Scavenius C."/>
            <person name="Nazipi S."/>
            <person name="Soderquist B."/>
            <person name="Bruggemann H."/>
        </authorList>
    </citation>
    <scope>NUCLEOTIDE SEQUENCE [LARGE SCALE GENOMIC DNA]</scope>
    <source>
        <strain evidence="11 12">DSM 753</strain>
    </source>
</reference>
<dbReference type="AlphaFoldDB" id="A0A855A5L1"/>
<name>A0A855A5L1_9FIRM</name>
<proteinExistence type="inferred from homology"/>
<keyword evidence="4 10" id="KW-0288">FMN</keyword>
<keyword evidence="1 10" id="KW-0813">Transport</keyword>
<dbReference type="InterPro" id="IPR011303">
    <property type="entry name" value="RnfD_bac"/>
</dbReference>
<evidence type="ECO:0000256" key="6">
    <source>
        <dbReference type="ARBA" id="ARBA00022967"/>
    </source>
</evidence>
<feature type="transmembrane region" description="Helical" evidence="10">
    <location>
        <begin position="22"/>
        <end position="40"/>
    </location>
</feature>
<dbReference type="GO" id="GO:0022900">
    <property type="term" value="P:electron transport chain"/>
    <property type="evidence" value="ECO:0007669"/>
    <property type="project" value="UniProtKB-UniRule"/>
</dbReference>
<dbReference type="PANTHER" id="PTHR30578">
    <property type="entry name" value="ELECTRON TRANSPORT COMPLEX PROTEIN RNFD"/>
    <property type="match status" value="1"/>
</dbReference>
<keyword evidence="9 10" id="KW-0472">Membrane</keyword>
<evidence type="ECO:0000256" key="4">
    <source>
        <dbReference type="ARBA" id="ARBA00022643"/>
    </source>
</evidence>
<dbReference type="Proteomes" id="UP000220611">
    <property type="component" value="Unassembled WGS sequence"/>
</dbReference>
<evidence type="ECO:0000256" key="9">
    <source>
        <dbReference type="ARBA" id="ARBA00023136"/>
    </source>
</evidence>
<dbReference type="EC" id="7.-.-.-" evidence="10"/>
<comment type="function">
    <text evidence="10">Part of a membrane-bound complex that couples electron transfer with translocation of ions across the membrane.</text>
</comment>
<dbReference type="NCBIfam" id="TIGR01946">
    <property type="entry name" value="rnfD"/>
    <property type="match status" value="1"/>
</dbReference>
<dbReference type="OrthoDB" id="9776359at2"/>
<feature type="transmembrane region" description="Helical" evidence="10">
    <location>
        <begin position="46"/>
        <end position="63"/>
    </location>
</feature>
<dbReference type="Pfam" id="PF03116">
    <property type="entry name" value="NQR2_RnfD_RnfE"/>
    <property type="match status" value="1"/>
</dbReference>
<evidence type="ECO:0000256" key="1">
    <source>
        <dbReference type="ARBA" id="ARBA00022448"/>
    </source>
</evidence>
<keyword evidence="11" id="KW-0830">Ubiquinone</keyword>
<evidence type="ECO:0000256" key="3">
    <source>
        <dbReference type="ARBA" id="ARBA00022630"/>
    </source>
</evidence>
<keyword evidence="2 10" id="KW-0597">Phosphoprotein</keyword>
<comment type="caution">
    <text evidence="11">The sequence shown here is derived from an EMBL/GenBank/DDBJ whole genome shotgun (WGS) entry which is preliminary data.</text>
</comment>
<comment type="similarity">
    <text evidence="10">Belongs to the NqrB/RnfD family.</text>
</comment>
<dbReference type="GO" id="GO:0055085">
    <property type="term" value="P:transmembrane transport"/>
    <property type="evidence" value="ECO:0007669"/>
    <property type="project" value="InterPro"/>
</dbReference>